<name>A0ABV3UWN7_9CORY</name>
<gene>
    <name evidence="1" type="ORF">VVR64_08905</name>
</gene>
<dbReference type="Proteomes" id="UP001558353">
    <property type="component" value="Unassembled WGS sequence"/>
</dbReference>
<organism evidence="1 2">
    <name type="scientific">Corynebacterium xerosis</name>
    <dbReference type="NCBI Taxonomy" id="1725"/>
    <lineage>
        <taxon>Bacteria</taxon>
        <taxon>Bacillati</taxon>
        <taxon>Actinomycetota</taxon>
        <taxon>Actinomycetes</taxon>
        <taxon>Mycobacteriales</taxon>
        <taxon>Corynebacteriaceae</taxon>
        <taxon>Corynebacterium</taxon>
    </lineage>
</organism>
<reference evidence="1 2" key="1">
    <citation type="journal article" date="2024" name="Fungal Genet. Biol.">
        <title>The porcine skin microbiome exhibits broad fungal antagonism.</title>
        <authorList>
            <person name="De La Cruz K.F."/>
            <person name="Townsend E.C."/>
            <person name="Alex Cheong J.Z."/>
            <person name="Salamzade R."/>
            <person name="Liu A."/>
            <person name="Sandstrom S."/>
            <person name="Davila E."/>
            <person name="Huang L."/>
            <person name="Xu K.H."/>
            <person name="Wu S.Y."/>
            <person name="Meudt J.J."/>
            <person name="Shanmuganayagam D."/>
            <person name="Gibson A.L.F."/>
            <person name="Kalan L.R."/>
        </authorList>
    </citation>
    <scope>NUCLEOTIDE SEQUENCE [LARGE SCALE GENOMIC DNA]</scope>
    <source>
        <strain evidence="1 2">LK2569</strain>
    </source>
</reference>
<accession>A0ABV3UWN7</accession>
<sequence length="125" mass="12845">MPGTTLLTASQAAAALGLSESRLYQLRRNGGADGPRFRQVKPHARVTYSIADLAVWADSRIAGGPGASEVDPLDGLDAASRAWVEAVVAAAPPLTGNARQRVLGALRAGLVRTEAAETAESARAA</sequence>
<evidence type="ECO:0000313" key="1">
    <source>
        <dbReference type="EMBL" id="MEX3529172.1"/>
    </source>
</evidence>
<protein>
    <submittedName>
        <fullName evidence="1">Helix-turn-helix domain-containing protein</fullName>
    </submittedName>
</protein>
<evidence type="ECO:0000313" key="2">
    <source>
        <dbReference type="Proteomes" id="UP001558353"/>
    </source>
</evidence>
<comment type="caution">
    <text evidence="1">The sequence shown here is derived from an EMBL/GenBank/DDBJ whole genome shotgun (WGS) entry which is preliminary data.</text>
</comment>
<dbReference type="RefSeq" id="WP_368522706.1">
    <property type="nucleotide sequence ID" value="NZ_JAYWMA010000009.1"/>
</dbReference>
<dbReference type="EMBL" id="JAYWMA010000009">
    <property type="protein sequence ID" value="MEX3529172.1"/>
    <property type="molecule type" value="Genomic_DNA"/>
</dbReference>
<keyword evidence="2" id="KW-1185">Reference proteome</keyword>
<proteinExistence type="predicted"/>